<dbReference type="NCBIfam" id="NF040974">
    <property type="entry name" value="RepABC_RepC"/>
    <property type="match status" value="1"/>
</dbReference>
<proteinExistence type="predicted"/>
<dbReference type="NCBIfam" id="NF010396">
    <property type="entry name" value="PRK13824.1"/>
    <property type="match status" value="1"/>
</dbReference>
<evidence type="ECO:0000259" key="3">
    <source>
        <dbReference type="Pfam" id="PF11800"/>
    </source>
</evidence>
<dbReference type="SUPFAM" id="SSF46785">
    <property type="entry name" value="Winged helix' DNA-binding domain"/>
    <property type="match status" value="1"/>
</dbReference>
<evidence type="ECO:0000259" key="2">
    <source>
        <dbReference type="Pfam" id="PF03428"/>
    </source>
</evidence>
<gene>
    <name evidence="4" type="ORF">GA0061103_1867</name>
</gene>
<dbReference type="InterPro" id="IPR036390">
    <property type="entry name" value="WH_DNA-bd_sf"/>
</dbReference>
<reference evidence="5" key="1">
    <citation type="submission" date="2016-08" db="EMBL/GenBank/DDBJ databases">
        <authorList>
            <person name="Varghese N."/>
            <person name="Submissions Spin"/>
        </authorList>
    </citation>
    <scope>NUCLEOTIDE SEQUENCE [LARGE SCALE GENOMIC DNA]</scope>
    <source>
        <strain evidence="5">HAMBI 2975</strain>
    </source>
</reference>
<organism evidence="4 5">
    <name type="scientific">Rhizobium multihospitium</name>
    <dbReference type="NCBI Taxonomy" id="410764"/>
    <lineage>
        <taxon>Bacteria</taxon>
        <taxon>Pseudomonadati</taxon>
        <taxon>Pseudomonadota</taxon>
        <taxon>Alphaproteobacteria</taxon>
        <taxon>Hyphomicrobiales</taxon>
        <taxon>Rhizobiaceae</taxon>
        <taxon>Rhizobium/Agrobacterium group</taxon>
        <taxon>Rhizobium</taxon>
    </lineage>
</organism>
<sequence>MEAEYVTTPFGRRPMTLAMLMAQRRAEHGKPIRSVDKWKIYRALCEAKPLLGVTDRALAVLNALLSFYPKNELSDDANLIVFPSNAQLSLRAHGMAEQTIRRHLAALIAAGLLVRRDSPNGKRYARRSRAGDLNEAFGFSLAPLLARAEEIEHLAAQVAAERFHIQSLRERISLHRRDIAKLIETALTEAVEGPWEAVYVAFRALIDGVSRSPTAMELDVLLDKLSRLHDQIINQLETHVKATKLGGNPYQNERHIQNSDSESFIESEIEAKQREVLLDETTVPRTIPATPEALTSPGAIEPASSTSHSSRIEARKKTPAELKSFPLDLILRACPDIMAYGPAGTISNWRDLLTASIIVKSTLDISPGAHQEACRIMGTENAATVIACILQRAPHINSAGGYLRDLTRRTEKGEFAVGPMLMSLLRANTTTIARKVA</sequence>
<name>A0A1C3UC05_9HYPH</name>
<dbReference type="STRING" id="410764.GA0061103_1867"/>
<evidence type="ECO:0000256" key="1">
    <source>
        <dbReference type="SAM" id="MobiDB-lite"/>
    </source>
</evidence>
<dbReference type="Pfam" id="PF11800">
    <property type="entry name" value="RP-C_C"/>
    <property type="match status" value="1"/>
</dbReference>
<dbReference type="InterPro" id="IPR021760">
    <property type="entry name" value="RepC_C"/>
</dbReference>
<dbReference type="RefSeq" id="WP_092707336.1">
    <property type="nucleotide sequence ID" value="NZ_FMAG01000001.1"/>
</dbReference>
<dbReference type="EMBL" id="FMAG01000001">
    <property type="protein sequence ID" value="SCB12887.1"/>
    <property type="molecule type" value="Genomic_DNA"/>
</dbReference>
<dbReference type="AlphaFoldDB" id="A0A1C3UC05"/>
<dbReference type="InterPro" id="IPR047611">
    <property type="entry name" value="RepABC_RepC"/>
</dbReference>
<dbReference type="InterPro" id="IPR005090">
    <property type="entry name" value="RepC_N"/>
</dbReference>
<evidence type="ECO:0000313" key="5">
    <source>
        <dbReference type="Proteomes" id="UP000199101"/>
    </source>
</evidence>
<dbReference type="Pfam" id="PF03428">
    <property type="entry name" value="RP-C"/>
    <property type="match status" value="1"/>
</dbReference>
<dbReference type="Proteomes" id="UP000199101">
    <property type="component" value="Unassembled WGS sequence"/>
</dbReference>
<evidence type="ECO:0000313" key="4">
    <source>
        <dbReference type="EMBL" id="SCB12887.1"/>
    </source>
</evidence>
<accession>A0A1C3UC05</accession>
<keyword evidence="5" id="KW-1185">Reference proteome</keyword>
<feature type="region of interest" description="Disordered" evidence="1">
    <location>
        <begin position="288"/>
        <end position="316"/>
    </location>
</feature>
<feature type="domain" description="Plasmid replication protein C C-terminal" evidence="3">
    <location>
        <begin position="326"/>
        <end position="426"/>
    </location>
</feature>
<feature type="domain" description="Plasmid replication protein C N-terminal" evidence="2">
    <location>
        <begin position="13"/>
        <end position="186"/>
    </location>
</feature>
<dbReference type="OrthoDB" id="7488837at2"/>
<protein>
    <submittedName>
        <fullName evidence="4">Replication initiation protein RepC</fullName>
    </submittedName>
</protein>